<reference evidence="2" key="1">
    <citation type="submission" date="2018-02" db="EMBL/GenBank/DDBJ databases">
        <title>Rhizophora mucronata_Transcriptome.</title>
        <authorList>
            <person name="Meera S.P."/>
            <person name="Sreeshan A."/>
            <person name="Augustine A."/>
        </authorList>
    </citation>
    <scope>NUCLEOTIDE SEQUENCE</scope>
    <source>
        <tissue evidence="2">Leaf</tissue>
    </source>
</reference>
<dbReference type="EMBL" id="GGEC01069810">
    <property type="protein sequence ID" value="MBX50294.1"/>
    <property type="molecule type" value="Transcribed_RNA"/>
</dbReference>
<keyword evidence="1" id="KW-0812">Transmembrane</keyword>
<name>A0A2P2P6B2_RHIMU</name>
<proteinExistence type="predicted"/>
<accession>A0A2P2P6B2</accession>
<evidence type="ECO:0000256" key="1">
    <source>
        <dbReference type="SAM" id="Phobius"/>
    </source>
</evidence>
<organism evidence="2">
    <name type="scientific">Rhizophora mucronata</name>
    <name type="common">Asiatic mangrove</name>
    <dbReference type="NCBI Taxonomy" id="61149"/>
    <lineage>
        <taxon>Eukaryota</taxon>
        <taxon>Viridiplantae</taxon>
        <taxon>Streptophyta</taxon>
        <taxon>Embryophyta</taxon>
        <taxon>Tracheophyta</taxon>
        <taxon>Spermatophyta</taxon>
        <taxon>Magnoliopsida</taxon>
        <taxon>eudicotyledons</taxon>
        <taxon>Gunneridae</taxon>
        <taxon>Pentapetalae</taxon>
        <taxon>rosids</taxon>
        <taxon>fabids</taxon>
        <taxon>Malpighiales</taxon>
        <taxon>Rhizophoraceae</taxon>
        <taxon>Rhizophora</taxon>
    </lineage>
</organism>
<protein>
    <submittedName>
        <fullName evidence="2">Uncharacterized protein</fullName>
    </submittedName>
</protein>
<keyword evidence="1" id="KW-1133">Transmembrane helix</keyword>
<evidence type="ECO:0000313" key="2">
    <source>
        <dbReference type="EMBL" id="MBX50294.1"/>
    </source>
</evidence>
<sequence length="69" mass="8050">MVLTIIHSFLLLGYQHQIQKFAGLNLWILLDLIKLLLNLNIVLKLLKTGTHLVIRRGSKETLREQIFSR</sequence>
<feature type="transmembrane region" description="Helical" evidence="1">
    <location>
        <begin position="27"/>
        <end position="46"/>
    </location>
</feature>
<keyword evidence="1" id="KW-0472">Membrane</keyword>
<dbReference type="AlphaFoldDB" id="A0A2P2P6B2"/>